<evidence type="ECO:0000259" key="2">
    <source>
        <dbReference type="Pfam" id="PF10756"/>
    </source>
</evidence>
<dbReference type="Pfam" id="PF10756">
    <property type="entry name" value="bPH_6"/>
    <property type="match status" value="1"/>
</dbReference>
<evidence type="ECO:0000313" key="3">
    <source>
        <dbReference type="EMBL" id="OIJ95002.1"/>
    </source>
</evidence>
<feature type="domain" description="Low molecular weight protein antigen 6 PH" evidence="2">
    <location>
        <begin position="68"/>
        <end position="91"/>
    </location>
</feature>
<name>A0A1S2PN07_9ACTN</name>
<dbReference type="EMBL" id="MLYO01000067">
    <property type="protein sequence ID" value="OIJ95002.1"/>
    <property type="molecule type" value="Genomic_DNA"/>
</dbReference>
<feature type="transmembrane region" description="Helical" evidence="1">
    <location>
        <begin position="36"/>
        <end position="55"/>
    </location>
</feature>
<organism evidence="3 4">
    <name type="scientific">Streptomyces monashensis</name>
    <dbReference type="NCBI Taxonomy" id="1678012"/>
    <lineage>
        <taxon>Bacteria</taxon>
        <taxon>Bacillati</taxon>
        <taxon>Actinomycetota</taxon>
        <taxon>Actinomycetes</taxon>
        <taxon>Kitasatosporales</taxon>
        <taxon>Streptomycetaceae</taxon>
        <taxon>Streptomyces</taxon>
    </lineage>
</organism>
<evidence type="ECO:0000256" key="1">
    <source>
        <dbReference type="SAM" id="Phobius"/>
    </source>
</evidence>
<dbReference type="AlphaFoldDB" id="A0A1S2PN07"/>
<proteinExistence type="predicted"/>
<gene>
    <name evidence="3" type="ORF">BIV23_35690</name>
</gene>
<dbReference type="InterPro" id="IPR019692">
    <property type="entry name" value="CFP-6_PH"/>
</dbReference>
<reference evidence="3 4" key="1">
    <citation type="submission" date="2016-10" db="EMBL/GenBank/DDBJ databases">
        <title>Genome sequence of Streptomyces sp. MUSC 1.</title>
        <authorList>
            <person name="Lee L.-H."/>
            <person name="Ser H.-L."/>
            <person name="Law J.W.-F."/>
        </authorList>
    </citation>
    <scope>NUCLEOTIDE SEQUENCE [LARGE SCALE GENOMIC DNA]</scope>
    <source>
        <strain evidence="3 4">MUSC 1</strain>
    </source>
</reference>
<dbReference type="Proteomes" id="UP000179642">
    <property type="component" value="Unassembled WGS sequence"/>
</dbReference>
<sequence length="178" mass="19667">MVTVDVFEMHVAFGWFFFVFMGGGFLGAGLHGCGVLPMGPVAAVIGFPVLVTVLLQPVLKRRFLVSFDEEGVTVVRPLGQRKVPWSDIAGFCFVLPESETDSWQIRIRLDRVTPEGRRAPCSGPVLAGFGRSRLDHRRLSMHGALFHQFAQHGVGLVDDPRPEDWQRAHVARALSSCV</sequence>
<comment type="caution">
    <text evidence="3">The sequence shown here is derived from an EMBL/GenBank/DDBJ whole genome shotgun (WGS) entry which is preliminary data.</text>
</comment>
<protein>
    <recommendedName>
        <fullName evidence="2">Low molecular weight protein antigen 6 PH domain-containing protein</fullName>
    </recommendedName>
</protein>
<feature type="transmembrane region" description="Helical" evidence="1">
    <location>
        <begin position="12"/>
        <end position="30"/>
    </location>
</feature>
<keyword evidence="1" id="KW-0472">Membrane</keyword>
<accession>A0A1S2PN07</accession>
<keyword evidence="4" id="KW-1185">Reference proteome</keyword>
<evidence type="ECO:0000313" key="4">
    <source>
        <dbReference type="Proteomes" id="UP000179642"/>
    </source>
</evidence>
<keyword evidence="1" id="KW-1133">Transmembrane helix</keyword>
<keyword evidence="1" id="KW-0812">Transmembrane</keyword>